<dbReference type="SUPFAM" id="SSF55729">
    <property type="entry name" value="Acyl-CoA N-acyltransferases (Nat)"/>
    <property type="match status" value="1"/>
</dbReference>
<keyword evidence="1 4" id="KW-0808">Transferase</keyword>
<dbReference type="EMBL" id="JBHLUK010000056">
    <property type="protein sequence ID" value="MFC0423653.1"/>
    <property type="molecule type" value="Genomic_DNA"/>
</dbReference>
<name>A0ABV6K2G5_9LACO</name>
<dbReference type="PROSITE" id="PS51186">
    <property type="entry name" value="GNAT"/>
    <property type="match status" value="1"/>
</dbReference>
<proteinExistence type="predicted"/>
<dbReference type="Proteomes" id="UP001589855">
    <property type="component" value="Unassembled WGS sequence"/>
</dbReference>
<reference evidence="4 5" key="1">
    <citation type="submission" date="2024-09" db="EMBL/GenBank/DDBJ databases">
        <authorList>
            <person name="Sun Q."/>
            <person name="Mori K."/>
        </authorList>
    </citation>
    <scope>NUCLEOTIDE SEQUENCE [LARGE SCALE GENOMIC DNA]</scope>
    <source>
        <strain evidence="4 5">TBRC 4575</strain>
    </source>
</reference>
<organism evidence="4 5">
    <name type="scientific">Lactiplantibacillus plajomi</name>
    <dbReference type="NCBI Taxonomy" id="1457217"/>
    <lineage>
        <taxon>Bacteria</taxon>
        <taxon>Bacillati</taxon>
        <taxon>Bacillota</taxon>
        <taxon>Bacilli</taxon>
        <taxon>Lactobacillales</taxon>
        <taxon>Lactobacillaceae</taxon>
        <taxon>Lactiplantibacillus</taxon>
    </lineage>
</organism>
<dbReference type="Pfam" id="PF00583">
    <property type="entry name" value="Acetyltransf_1"/>
    <property type="match status" value="1"/>
</dbReference>
<comment type="caution">
    <text evidence="4">The sequence shown here is derived from an EMBL/GenBank/DDBJ whole genome shotgun (WGS) entry which is preliminary data.</text>
</comment>
<evidence type="ECO:0000259" key="3">
    <source>
        <dbReference type="PROSITE" id="PS51186"/>
    </source>
</evidence>
<protein>
    <submittedName>
        <fullName evidence="4">GNAT family N-acetyltransferase</fullName>
        <ecNumber evidence="4">2.3.-.-</ecNumber>
    </submittedName>
</protein>
<dbReference type="InterPro" id="IPR050832">
    <property type="entry name" value="Bact_Acetyltransf"/>
</dbReference>
<keyword evidence="2 4" id="KW-0012">Acyltransferase</keyword>
<evidence type="ECO:0000256" key="1">
    <source>
        <dbReference type="ARBA" id="ARBA00022679"/>
    </source>
</evidence>
<keyword evidence="5" id="KW-1185">Reference proteome</keyword>
<dbReference type="PANTHER" id="PTHR43877">
    <property type="entry name" value="AMINOALKYLPHOSPHONATE N-ACETYLTRANSFERASE-RELATED-RELATED"/>
    <property type="match status" value="1"/>
</dbReference>
<evidence type="ECO:0000256" key="2">
    <source>
        <dbReference type="ARBA" id="ARBA00023315"/>
    </source>
</evidence>
<evidence type="ECO:0000313" key="4">
    <source>
        <dbReference type="EMBL" id="MFC0423653.1"/>
    </source>
</evidence>
<dbReference type="RefSeq" id="WP_137645892.1">
    <property type="nucleotide sequence ID" value="NZ_BAABRM010000028.1"/>
</dbReference>
<dbReference type="Gene3D" id="3.40.630.30">
    <property type="match status" value="1"/>
</dbReference>
<sequence length="159" mass="17722">MKIRPITSADDAAIKTIVQTALKDAGLAIPGTAYYDRNLDHLAAFYAARSDRGYWVMTTDSGEVVGGAGCGEVNGADHVAELQKLYLRQDVRGHDLSYPLIDQVTRFARQAGYQQLYLESSHQLAATIHVYEKLGFQRLAHPLIHTKHTAMDRFYLKSL</sequence>
<dbReference type="GO" id="GO:0016746">
    <property type="term" value="F:acyltransferase activity"/>
    <property type="evidence" value="ECO:0007669"/>
    <property type="project" value="UniProtKB-KW"/>
</dbReference>
<evidence type="ECO:0000313" key="5">
    <source>
        <dbReference type="Proteomes" id="UP001589855"/>
    </source>
</evidence>
<dbReference type="EC" id="2.3.-.-" evidence="4"/>
<gene>
    <name evidence="4" type="ORF">ACFFGS_05905</name>
</gene>
<dbReference type="CDD" id="cd04301">
    <property type="entry name" value="NAT_SF"/>
    <property type="match status" value="1"/>
</dbReference>
<dbReference type="InterPro" id="IPR000182">
    <property type="entry name" value="GNAT_dom"/>
</dbReference>
<accession>A0ABV6K2G5</accession>
<feature type="domain" description="N-acetyltransferase" evidence="3">
    <location>
        <begin position="1"/>
        <end position="156"/>
    </location>
</feature>
<dbReference type="InterPro" id="IPR016181">
    <property type="entry name" value="Acyl_CoA_acyltransferase"/>
</dbReference>